<proteinExistence type="predicted"/>
<keyword evidence="2" id="KW-1185">Reference proteome</keyword>
<evidence type="ECO:0000313" key="2">
    <source>
        <dbReference type="Proteomes" id="UP000276133"/>
    </source>
</evidence>
<gene>
    <name evidence="1" type="ORF">BpHYR1_009499</name>
</gene>
<comment type="caution">
    <text evidence="1">The sequence shown here is derived from an EMBL/GenBank/DDBJ whole genome shotgun (WGS) entry which is preliminary data.</text>
</comment>
<name>A0A3M7QH13_BRAPC</name>
<dbReference type="Proteomes" id="UP000276133">
    <property type="component" value="Unassembled WGS sequence"/>
</dbReference>
<dbReference type="AlphaFoldDB" id="A0A3M7QH13"/>
<accession>A0A3M7QH13</accession>
<reference evidence="1 2" key="1">
    <citation type="journal article" date="2018" name="Sci. Rep.">
        <title>Genomic signatures of local adaptation to the degree of environmental predictability in rotifers.</title>
        <authorList>
            <person name="Franch-Gras L."/>
            <person name="Hahn C."/>
            <person name="Garcia-Roger E.M."/>
            <person name="Carmona M.J."/>
            <person name="Serra M."/>
            <person name="Gomez A."/>
        </authorList>
    </citation>
    <scope>NUCLEOTIDE SEQUENCE [LARGE SCALE GENOMIC DNA]</scope>
    <source>
        <strain evidence="1">HYR1</strain>
    </source>
</reference>
<dbReference type="EMBL" id="REGN01006123">
    <property type="protein sequence ID" value="RNA10726.1"/>
    <property type="molecule type" value="Genomic_DNA"/>
</dbReference>
<evidence type="ECO:0000313" key="1">
    <source>
        <dbReference type="EMBL" id="RNA10726.1"/>
    </source>
</evidence>
<sequence length="193" mass="21683">MRTILASLCDQTIKLPSESPVIRSPRESKLMHNTNLGFSNLAFFSVRSRLKNSGLFVQQSTIKSPIEQMLFARCEDQHIAIHLRKAQTRNRALKFGANHFQSGQIDGIPYSDMRPRVFLVVASCLTGGTVDPIRMHRQTLDVICVAQIKPLIVFFRVVQHSYGRNEVDQLAGRQEKDVRPAVLASVAVDPLES</sequence>
<organism evidence="1 2">
    <name type="scientific">Brachionus plicatilis</name>
    <name type="common">Marine rotifer</name>
    <name type="synonym">Brachionus muelleri</name>
    <dbReference type="NCBI Taxonomy" id="10195"/>
    <lineage>
        <taxon>Eukaryota</taxon>
        <taxon>Metazoa</taxon>
        <taxon>Spiralia</taxon>
        <taxon>Gnathifera</taxon>
        <taxon>Rotifera</taxon>
        <taxon>Eurotatoria</taxon>
        <taxon>Monogononta</taxon>
        <taxon>Pseudotrocha</taxon>
        <taxon>Ploima</taxon>
        <taxon>Brachionidae</taxon>
        <taxon>Brachionus</taxon>
    </lineage>
</organism>
<protein>
    <submittedName>
        <fullName evidence="1">Uncharacterized protein</fullName>
    </submittedName>
</protein>